<name>A0A4C2A4T5_EUMVA</name>
<dbReference type="AlphaFoldDB" id="A0A4C2A4T5"/>
<dbReference type="EMBL" id="BGZK01002709">
    <property type="protein sequence ID" value="GBP95951.1"/>
    <property type="molecule type" value="Genomic_DNA"/>
</dbReference>
<evidence type="ECO:0000313" key="1">
    <source>
        <dbReference type="EMBL" id="GBP95951.1"/>
    </source>
</evidence>
<protein>
    <submittedName>
        <fullName evidence="1">Uncharacterized protein</fullName>
    </submittedName>
</protein>
<evidence type="ECO:0000313" key="2">
    <source>
        <dbReference type="Proteomes" id="UP000299102"/>
    </source>
</evidence>
<keyword evidence="2" id="KW-1185">Reference proteome</keyword>
<proteinExistence type="predicted"/>
<comment type="caution">
    <text evidence="1">The sequence shown here is derived from an EMBL/GenBank/DDBJ whole genome shotgun (WGS) entry which is preliminary data.</text>
</comment>
<organism evidence="1 2">
    <name type="scientific">Eumeta variegata</name>
    <name type="common">Bagworm moth</name>
    <name type="synonym">Eumeta japonica</name>
    <dbReference type="NCBI Taxonomy" id="151549"/>
    <lineage>
        <taxon>Eukaryota</taxon>
        <taxon>Metazoa</taxon>
        <taxon>Ecdysozoa</taxon>
        <taxon>Arthropoda</taxon>
        <taxon>Hexapoda</taxon>
        <taxon>Insecta</taxon>
        <taxon>Pterygota</taxon>
        <taxon>Neoptera</taxon>
        <taxon>Endopterygota</taxon>
        <taxon>Lepidoptera</taxon>
        <taxon>Glossata</taxon>
        <taxon>Ditrysia</taxon>
        <taxon>Tineoidea</taxon>
        <taxon>Psychidae</taxon>
        <taxon>Oiketicinae</taxon>
        <taxon>Eumeta</taxon>
    </lineage>
</organism>
<accession>A0A4C2A4T5</accession>
<sequence>MSIDFDMVNCGSGTGYDYYTAQSMCTEGVSVSAALGAVKYFQFALFSTGWSISMDIKADRGGSEKKFRMAILICMLATFPRQELLHNFKSHSKSSAFAADARERDVDEFCGCPRQRP</sequence>
<dbReference type="Proteomes" id="UP000299102">
    <property type="component" value="Unassembled WGS sequence"/>
</dbReference>
<gene>
    <name evidence="1" type="ORF">EVAR_100424_1</name>
</gene>
<reference evidence="1 2" key="1">
    <citation type="journal article" date="2019" name="Commun. Biol.">
        <title>The bagworm genome reveals a unique fibroin gene that provides high tensile strength.</title>
        <authorList>
            <person name="Kono N."/>
            <person name="Nakamura H."/>
            <person name="Ohtoshi R."/>
            <person name="Tomita M."/>
            <person name="Numata K."/>
            <person name="Arakawa K."/>
        </authorList>
    </citation>
    <scope>NUCLEOTIDE SEQUENCE [LARGE SCALE GENOMIC DNA]</scope>
</reference>